<dbReference type="EMBL" id="QJKJ01007205">
    <property type="protein sequence ID" value="RDX83922.1"/>
    <property type="molecule type" value="Genomic_DNA"/>
</dbReference>
<organism evidence="1 2">
    <name type="scientific">Mucuna pruriens</name>
    <name type="common">Velvet bean</name>
    <name type="synonym">Dolichos pruriens</name>
    <dbReference type="NCBI Taxonomy" id="157652"/>
    <lineage>
        <taxon>Eukaryota</taxon>
        <taxon>Viridiplantae</taxon>
        <taxon>Streptophyta</taxon>
        <taxon>Embryophyta</taxon>
        <taxon>Tracheophyta</taxon>
        <taxon>Spermatophyta</taxon>
        <taxon>Magnoliopsida</taxon>
        <taxon>eudicotyledons</taxon>
        <taxon>Gunneridae</taxon>
        <taxon>Pentapetalae</taxon>
        <taxon>rosids</taxon>
        <taxon>fabids</taxon>
        <taxon>Fabales</taxon>
        <taxon>Fabaceae</taxon>
        <taxon>Papilionoideae</taxon>
        <taxon>50 kb inversion clade</taxon>
        <taxon>NPAAA clade</taxon>
        <taxon>indigoferoid/millettioid clade</taxon>
        <taxon>Phaseoleae</taxon>
        <taxon>Mucuna</taxon>
    </lineage>
</organism>
<feature type="non-terminal residue" evidence="1">
    <location>
        <position position="1"/>
    </location>
</feature>
<evidence type="ECO:0000313" key="2">
    <source>
        <dbReference type="Proteomes" id="UP000257109"/>
    </source>
</evidence>
<evidence type="ECO:0000313" key="1">
    <source>
        <dbReference type="EMBL" id="RDX83922.1"/>
    </source>
</evidence>
<dbReference type="Proteomes" id="UP000257109">
    <property type="component" value="Unassembled WGS sequence"/>
</dbReference>
<protein>
    <submittedName>
        <fullName evidence="1">Uncharacterized protein</fullName>
    </submittedName>
</protein>
<dbReference type="AlphaFoldDB" id="A0A371G081"/>
<reference evidence="1" key="1">
    <citation type="submission" date="2018-05" db="EMBL/GenBank/DDBJ databases">
        <title>Draft genome of Mucuna pruriens seed.</title>
        <authorList>
            <person name="Nnadi N.E."/>
            <person name="Vos R."/>
            <person name="Hasami M.H."/>
            <person name="Devisetty U.K."/>
            <person name="Aguiy J.C."/>
        </authorList>
    </citation>
    <scope>NUCLEOTIDE SEQUENCE [LARGE SCALE GENOMIC DNA]</scope>
    <source>
        <strain evidence="1">JCA_2017</strain>
    </source>
</reference>
<proteinExistence type="predicted"/>
<comment type="caution">
    <text evidence="1">The sequence shown here is derived from an EMBL/GenBank/DDBJ whole genome shotgun (WGS) entry which is preliminary data.</text>
</comment>
<name>A0A371G081_MUCPR</name>
<keyword evidence="2" id="KW-1185">Reference proteome</keyword>
<sequence length="61" mass="7277">MLDHLRLLYFHDILNEINLAYIWWTKMLKKRYCPVIGPIKKKEIPSLFFIDGTVVTLSIRA</sequence>
<accession>A0A371G081</accession>
<gene>
    <name evidence="1" type="ORF">CR513_35112</name>
</gene>